<dbReference type="EMBL" id="BOVK01000011">
    <property type="protein sequence ID" value="GIQ67916.1"/>
    <property type="molecule type" value="Genomic_DNA"/>
</dbReference>
<evidence type="ECO:0000313" key="1">
    <source>
        <dbReference type="EMBL" id="GIQ67916.1"/>
    </source>
</evidence>
<protein>
    <recommendedName>
        <fullName evidence="3">Uracil-DNA glycosylase</fullName>
    </recommendedName>
</protein>
<comment type="caution">
    <text evidence="1">The sequence shown here is derived from an EMBL/GenBank/DDBJ whole genome shotgun (WGS) entry which is preliminary data.</text>
</comment>
<proteinExistence type="predicted"/>
<evidence type="ECO:0000313" key="2">
    <source>
        <dbReference type="Proteomes" id="UP000677918"/>
    </source>
</evidence>
<dbReference type="Proteomes" id="UP000677918">
    <property type="component" value="Unassembled WGS sequence"/>
</dbReference>
<organism evidence="1 2">
    <name type="scientific">Xylanibacillus composti</name>
    <dbReference type="NCBI Taxonomy" id="1572762"/>
    <lineage>
        <taxon>Bacteria</taxon>
        <taxon>Bacillati</taxon>
        <taxon>Bacillota</taxon>
        <taxon>Bacilli</taxon>
        <taxon>Bacillales</taxon>
        <taxon>Paenibacillaceae</taxon>
        <taxon>Xylanibacillus</taxon>
    </lineage>
</organism>
<name>A0A8J4H1W4_9BACL</name>
<dbReference type="RefSeq" id="WP_213410545.1">
    <property type="nucleotide sequence ID" value="NZ_BOVK01000011.1"/>
</dbReference>
<keyword evidence="2" id="KW-1185">Reference proteome</keyword>
<sequence length="60" mass="6917">MAEASAERPNCTYCAYYYVTWDARFPRGCKAYGFKSREWPTAAVLRASGQPCLQYTPKRK</sequence>
<evidence type="ECO:0008006" key="3">
    <source>
        <dbReference type="Google" id="ProtNLM"/>
    </source>
</evidence>
<accession>A0A8J4H1W4</accession>
<gene>
    <name evidence="1" type="ORF">XYCOK13_07400</name>
</gene>
<dbReference type="AlphaFoldDB" id="A0A8J4H1W4"/>
<reference evidence="1" key="1">
    <citation type="submission" date="2021-04" db="EMBL/GenBank/DDBJ databases">
        <title>Draft genome sequence of Xylanibacillus composti strain K13.</title>
        <authorList>
            <person name="Uke A."/>
            <person name="Chhe C."/>
            <person name="Baramee S."/>
            <person name="Kosugi A."/>
        </authorList>
    </citation>
    <scope>NUCLEOTIDE SEQUENCE</scope>
    <source>
        <strain evidence="1">K13</strain>
    </source>
</reference>